<dbReference type="InterPro" id="IPR012337">
    <property type="entry name" value="RNaseH-like_sf"/>
</dbReference>
<protein>
    <submittedName>
        <fullName evidence="2">Integrase core domain</fullName>
    </submittedName>
</protein>
<dbReference type="PANTHER" id="PTHR46889:SF4">
    <property type="entry name" value="TRANSPOSASE INSO FOR INSERTION SEQUENCE ELEMENT IS911B-RELATED"/>
    <property type="match status" value="1"/>
</dbReference>
<dbReference type="Pfam" id="PF00665">
    <property type="entry name" value="rve"/>
    <property type="match status" value="1"/>
</dbReference>
<dbReference type="InterPro" id="IPR001584">
    <property type="entry name" value="Integrase_cat-core"/>
</dbReference>
<dbReference type="InterPro" id="IPR036397">
    <property type="entry name" value="RNaseH_sf"/>
</dbReference>
<dbReference type="InterPro" id="IPR048020">
    <property type="entry name" value="Transpos_IS3"/>
</dbReference>
<proteinExistence type="predicted"/>
<organism evidence="2 3">
    <name type="scientific">Moraxella equi</name>
    <dbReference type="NCBI Taxonomy" id="60442"/>
    <lineage>
        <taxon>Bacteria</taxon>
        <taxon>Pseudomonadati</taxon>
        <taxon>Pseudomonadota</taxon>
        <taxon>Gammaproteobacteria</taxon>
        <taxon>Moraxellales</taxon>
        <taxon>Moraxellaceae</taxon>
        <taxon>Moraxella</taxon>
    </lineage>
</organism>
<evidence type="ECO:0000313" key="2">
    <source>
        <dbReference type="EMBL" id="STZ03878.1"/>
    </source>
</evidence>
<dbReference type="PANTHER" id="PTHR46889">
    <property type="entry name" value="TRANSPOSASE INSF FOR INSERTION SEQUENCE IS3B-RELATED"/>
    <property type="match status" value="1"/>
</dbReference>
<dbReference type="PROSITE" id="PS50994">
    <property type="entry name" value="INTEGRASE"/>
    <property type="match status" value="1"/>
</dbReference>
<feature type="domain" description="Integrase catalytic" evidence="1">
    <location>
        <begin position="124"/>
        <end position="287"/>
    </location>
</feature>
<sequence>MVIDELRHSYPLVNLLAYLGVPRATFYYHLNKAKEPDKDLDLKEQIKHIYHTHKGRYGYRRITLELNNQLGGQDILINHKKGQRLMQQMGLKANIRQQRHKPYSSYQGEHQDKIKENVLQRDFQATKPNQKWATDITEFKVIIKQGSNKHHNDNKVIEQKLYLSPIIDLFNGEIVSYAIKERPDYGLVKEMLGDALNKLSQEKTEDKPIVHSDRGWHYQMFHYQQTLKDNGITQSMSRKGNCLDDAPIERLEGTLKEEIFYEDTKFSSVDELKQTIDEYIHYYTNRT</sequence>
<evidence type="ECO:0000313" key="3">
    <source>
        <dbReference type="Proteomes" id="UP000254618"/>
    </source>
</evidence>
<dbReference type="NCBIfam" id="NF033516">
    <property type="entry name" value="transpos_IS3"/>
    <property type="match status" value="1"/>
</dbReference>
<dbReference type="EMBL" id="UGQF01000001">
    <property type="protein sequence ID" value="STZ03878.1"/>
    <property type="molecule type" value="Genomic_DNA"/>
</dbReference>
<gene>
    <name evidence="2" type="ORF">NCTC11012_02133</name>
</gene>
<reference evidence="2 3" key="1">
    <citation type="submission" date="2018-06" db="EMBL/GenBank/DDBJ databases">
        <authorList>
            <consortium name="Pathogen Informatics"/>
            <person name="Doyle S."/>
        </authorList>
    </citation>
    <scope>NUCLEOTIDE SEQUENCE [LARGE SCALE GENOMIC DNA]</scope>
    <source>
        <strain evidence="2 3">NCTC11012</strain>
    </source>
</reference>
<dbReference type="SUPFAM" id="SSF53098">
    <property type="entry name" value="Ribonuclease H-like"/>
    <property type="match status" value="1"/>
</dbReference>
<dbReference type="InterPro" id="IPR050900">
    <property type="entry name" value="Transposase_IS3/IS150/IS904"/>
</dbReference>
<accession>A0A378QSX2</accession>
<dbReference type="Pfam" id="PF13276">
    <property type="entry name" value="HTH_21"/>
    <property type="match status" value="1"/>
</dbReference>
<dbReference type="GO" id="GO:0015074">
    <property type="term" value="P:DNA integration"/>
    <property type="evidence" value="ECO:0007669"/>
    <property type="project" value="InterPro"/>
</dbReference>
<dbReference type="Proteomes" id="UP000254618">
    <property type="component" value="Unassembled WGS sequence"/>
</dbReference>
<dbReference type="Pfam" id="PF13333">
    <property type="entry name" value="rve_2"/>
    <property type="match status" value="1"/>
</dbReference>
<dbReference type="Gene3D" id="3.30.420.10">
    <property type="entry name" value="Ribonuclease H-like superfamily/Ribonuclease H"/>
    <property type="match status" value="1"/>
</dbReference>
<evidence type="ECO:0000259" key="1">
    <source>
        <dbReference type="PROSITE" id="PS50994"/>
    </source>
</evidence>
<name>A0A378QSX2_9GAMM</name>
<dbReference type="GO" id="GO:0003676">
    <property type="term" value="F:nucleic acid binding"/>
    <property type="evidence" value="ECO:0007669"/>
    <property type="project" value="InterPro"/>
</dbReference>
<dbReference type="AlphaFoldDB" id="A0A378QSX2"/>
<dbReference type="InterPro" id="IPR025948">
    <property type="entry name" value="HTH-like_dom"/>
</dbReference>